<dbReference type="SMART" id="SM00075">
    <property type="entry name" value="HYDRO"/>
    <property type="match status" value="1"/>
</dbReference>
<dbReference type="AlphaFoldDB" id="A0A165RCU6"/>
<keyword evidence="4 6" id="KW-0964">Secreted</keyword>
<dbReference type="Pfam" id="PF01185">
    <property type="entry name" value="Hydrophobin"/>
    <property type="match status" value="1"/>
</dbReference>
<comment type="similarity">
    <text evidence="2 6">Belongs to the fungal hydrophobin family.</text>
</comment>
<protein>
    <recommendedName>
        <fullName evidence="6">Hydrophobin</fullName>
    </recommendedName>
</protein>
<feature type="signal peptide" evidence="6">
    <location>
        <begin position="1"/>
        <end position="19"/>
    </location>
</feature>
<proteinExistence type="inferred from homology"/>
<name>A0A165RCU6_9APHY</name>
<sequence>MFSFTRLLVAAALATAAFAGEEPTTTVTVTATPTATSVSQCNVSGGAQCCQTTTTAGSSAGAAALALVALVVEDLEEVIGIECSPLTIGQSCSYSPVCCEENGIGDLISIGCINVIL</sequence>
<dbReference type="GO" id="GO:0009277">
    <property type="term" value="C:fungal-type cell wall"/>
    <property type="evidence" value="ECO:0007669"/>
    <property type="project" value="InterPro"/>
</dbReference>
<evidence type="ECO:0000313" key="8">
    <source>
        <dbReference type="Proteomes" id="UP000076727"/>
    </source>
</evidence>
<dbReference type="Proteomes" id="UP000076727">
    <property type="component" value="Unassembled WGS sequence"/>
</dbReference>
<evidence type="ECO:0000256" key="2">
    <source>
        <dbReference type="ARBA" id="ARBA00010446"/>
    </source>
</evidence>
<evidence type="ECO:0000256" key="6">
    <source>
        <dbReference type="RuleBase" id="RU365009"/>
    </source>
</evidence>
<evidence type="ECO:0000256" key="5">
    <source>
        <dbReference type="ARBA" id="ARBA00023157"/>
    </source>
</evidence>
<accession>A0A165RCU6</accession>
<organism evidence="7 8">
    <name type="scientific">Daedalea quercina L-15889</name>
    <dbReference type="NCBI Taxonomy" id="1314783"/>
    <lineage>
        <taxon>Eukaryota</taxon>
        <taxon>Fungi</taxon>
        <taxon>Dikarya</taxon>
        <taxon>Basidiomycota</taxon>
        <taxon>Agaricomycotina</taxon>
        <taxon>Agaricomycetes</taxon>
        <taxon>Polyporales</taxon>
        <taxon>Fomitopsis</taxon>
    </lineage>
</organism>
<keyword evidence="6" id="KW-0732">Signal</keyword>
<evidence type="ECO:0000256" key="1">
    <source>
        <dbReference type="ARBA" id="ARBA00004191"/>
    </source>
</evidence>
<dbReference type="GO" id="GO:0005199">
    <property type="term" value="F:structural constituent of cell wall"/>
    <property type="evidence" value="ECO:0007669"/>
    <property type="project" value="InterPro"/>
</dbReference>
<evidence type="ECO:0000313" key="7">
    <source>
        <dbReference type="EMBL" id="KZT70587.1"/>
    </source>
</evidence>
<feature type="chain" id="PRO_5013984527" description="Hydrophobin" evidence="6">
    <location>
        <begin position="20"/>
        <end position="117"/>
    </location>
</feature>
<keyword evidence="8" id="KW-1185">Reference proteome</keyword>
<comment type="subcellular location">
    <subcellularLocation>
        <location evidence="1 6">Secreted</location>
        <location evidence="1 6">Cell wall</location>
    </subcellularLocation>
</comment>
<reference evidence="7 8" key="1">
    <citation type="journal article" date="2016" name="Mol. Biol. Evol.">
        <title>Comparative Genomics of Early-Diverging Mushroom-Forming Fungi Provides Insights into the Origins of Lignocellulose Decay Capabilities.</title>
        <authorList>
            <person name="Nagy L.G."/>
            <person name="Riley R."/>
            <person name="Tritt A."/>
            <person name="Adam C."/>
            <person name="Daum C."/>
            <person name="Floudas D."/>
            <person name="Sun H."/>
            <person name="Yadav J.S."/>
            <person name="Pangilinan J."/>
            <person name="Larsson K.H."/>
            <person name="Matsuura K."/>
            <person name="Barry K."/>
            <person name="Labutti K."/>
            <person name="Kuo R."/>
            <person name="Ohm R.A."/>
            <person name="Bhattacharya S.S."/>
            <person name="Shirouzu T."/>
            <person name="Yoshinaga Y."/>
            <person name="Martin F.M."/>
            <person name="Grigoriev I.V."/>
            <person name="Hibbett D.S."/>
        </authorList>
    </citation>
    <scope>NUCLEOTIDE SEQUENCE [LARGE SCALE GENOMIC DNA]</scope>
    <source>
        <strain evidence="7 8">L-15889</strain>
    </source>
</reference>
<dbReference type="OrthoDB" id="4225815at2759"/>
<keyword evidence="5 6" id="KW-1015">Disulfide bond</keyword>
<evidence type="ECO:0000256" key="4">
    <source>
        <dbReference type="ARBA" id="ARBA00022525"/>
    </source>
</evidence>
<dbReference type="STRING" id="1314783.A0A165RCU6"/>
<keyword evidence="3 6" id="KW-0134">Cell wall</keyword>
<dbReference type="CDD" id="cd23507">
    <property type="entry name" value="hydrophobin_I"/>
    <property type="match status" value="1"/>
</dbReference>
<evidence type="ECO:0000256" key="3">
    <source>
        <dbReference type="ARBA" id="ARBA00022512"/>
    </source>
</evidence>
<dbReference type="EMBL" id="KV429050">
    <property type="protein sequence ID" value="KZT70587.1"/>
    <property type="molecule type" value="Genomic_DNA"/>
</dbReference>
<gene>
    <name evidence="7" type="ORF">DAEQUDRAFT_737266</name>
</gene>
<dbReference type="InterPro" id="IPR001338">
    <property type="entry name" value="Class_I_Hydrophobin"/>
</dbReference>